<dbReference type="Gene3D" id="3.10.20.30">
    <property type="match status" value="1"/>
</dbReference>
<dbReference type="PROSITE" id="PS51085">
    <property type="entry name" value="2FE2S_FER_2"/>
    <property type="match status" value="1"/>
</dbReference>
<dbReference type="AlphaFoldDB" id="A0A4R6SL27"/>
<evidence type="ECO:0000256" key="4">
    <source>
        <dbReference type="ARBA" id="ARBA00023004"/>
    </source>
</evidence>
<evidence type="ECO:0000256" key="1">
    <source>
        <dbReference type="ARBA" id="ARBA00022714"/>
    </source>
</evidence>
<dbReference type="Proteomes" id="UP000295176">
    <property type="component" value="Unassembled WGS sequence"/>
</dbReference>
<dbReference type="GO" id="GO:0051537">
    <property type="term" value="F:2 iron, 2 sulfur cluster binding"/>
    <property type="evidence" value="ECO:0007669"/>
    <property type="project" value="UniProtKB-KW"/>
</dbReference>
<dbReference type="FunFam" id="1.10.150.120:FF:000003">
    <property type="entry name" value="Carbon monoxide dehydrogenase, small subunit"/>
    <property type="match status" value="1"/>
</dbReference>
<keyword evidence="4" id="KW-0408">Iron</keyword>
<dbReference type="SUPFAM" id="SSF54292">
    <property type="entry name" value="2Fe-2S ferredoxin-like"/>
    <property type="match status" value="1"/>
</dbReference>
<dbReference type="Gene3D" id="1.10.150.120">
    <property type="entry name" value="[2Fe-2S]-binding domain"/>
    <property type="match status" value="1"/>
</dbReference>
<dbReference type="InterPro" id="IPR012675">
    <property type="entry name" value="Beta-grasp_dom_sf"/>
</dbReference>
<dbReference type="GO" id="GO:0046872">
    <property type="term" value="F:metal ion binding"/>
    <property type="evidence" value="ECO:0007669"/>
    <property type="project" value="UniProtKB-KW"/>
</dbReference>
<dbReference type="InterPro" id="IPR006058">
    <property type="entry name" value="2Fe2S_fd_BS"/>
</dbReference>
<dbReference type="CDD" id="cd00207">
    <property type="entry name" value="fer2"/>
    <property type="match status" value="1"/>
</dbReference>
<organism evidence="8 9">
    <name type="scientific">Halanaerobium saccharolyticum</name>
    <dbReference type="NCBI Taxonomy" id="43595"/>
    <lineage>
        <taxon>Bacteria</taxon>
        <taxon>Bacillati</taxon>
        <taxon>Bacillota</taxon>
        <taxon>Clostridia</taxon>
        <taxon>Halanaerobiales</taxon>
        <taxon>Halanaerobiaceae</taxon>
        <taxon>Halanaerobium</taxon>
    </lineage>
</organism>
<evidence type="ECO:0000256" key="2">
    <source>
        <dbReference type="ARBA" id="ARBA00022723"/>
    </source>
</evidence>
<dbReference type="InterPro" id="IPR001041">
    <property type="entry name" value="2Fe-2S_ferredoxin-type"/>
</dbReference>
<keyword evidence="5" id="KW-0411">Iron-sulfur</keyword>
<dbReference type="RefSeq" id="WP_133529689.1">
    <property type="nucleotide sequence ID" value="NZ_SNXX01000003.1"/>
</dbReference>
<dbReference type="InterPro" id="IPR002888">
    <property type="entry name" value="2Fe-2S-bd"/>
</dbReference>
<name>A0A4R6SL27_9FIRM</name>
<evidence type="ECO:0000256" key="5">
    <source>
        <dbReference type="ARBA" id="ARBA00023014"/>
    </source>
</evidence>
<evidence type="ECO:0000259" key="7">
    <source>
        <dbReference type="PROSITE" id="PS51085"/>
    </source>
</evidence>
<dbReference type="InterPro" id="IPR051452">
    <property type="entry name" value="Diverse_Oxidoreductases"/>
</dbReference>
<sequence length="157" mass="16857">MAKLDIELTVNGEKHKLKVGSQERLLDTIREQLKLTGTKEGCSVGECGACTVIVDDQAVNSCMVLTAQVDGSEIITVEGLESKSGLHPLQKAFIEKQAVQCGFCTPGMLMSALALLNTNPEPSKEEIKTALEGNLCRCTGYQQIIDAVEMAAEEWGA</sequence>
<evidence type="ECO:0000313" key="9">
    <source>
        <dbReference type="Proteomes" id="UP000295176"/>
    </source>
</evidence>
<dbReference type="EMBL" id="SNXX01000003">
    <property type="protein sequence ID" value="TDQ01659.1"/>
    <property type="molecule type" value="Genomic_DNA"/>
</dbReference>
<evidence type="ECO:0000313" key="8">
    <source>
        <dbReference type="EMBL" id="TDQ01659.1"/>
    </source>
</evidence>
<keyword evidence="1" id="KW-0001">2Fe-2S</keyword>
<keyword evidence="3" id="KW-0560">Oxidoreductase</keyword>
<evidence type="ECO:0000256" key="6">
    <source>
        <dbReference type="ARBA" id="ARBA00060707"/>
    </source>
</evidence>
<dbReference type="PROSITE" id="PS00197">
    <property type="entry name" value="2FE2S_FER_1"/>
    <property type="match status" value="1"/>
</dbReference>
<dbReference type="InterPro" id="IPR036010">
    <property type="entry name" value="2Fe-2S_ferredoxin-like_sf"/>
</dbReference>
<evidence type="ECO:0000256" key="3">
    <source>
        <dbReference type="ARBA" id="ARBA00023002"/>
    </source>
</evidence>
<dbReference type="FunFam" id="3.10.20.30:FF:000020">
    <property type="entry name" value="Xanthine dehydrogenase iron-sulfur subunit"/>
    <property type="match status" value="1"/>
</dbReference>
<dbReference type="InterPro" id="IPR036884">
    <property type="entry name" value="2Fe-2S-bd_dom_sf"/>
</dbReference>
<keyword evidence="2" id="KW-0479">Metal-binding</keyword>
<feature type="domain" description="2Fe-2S ferredoxin-type" evidence="7">
    <location>
        <begin position="4"/>
        <end position="80"/>
    </location>
</feature>
<dbReference type="Pfam" id="PF00111">
    <property type="entry name" value="Fer2"/>
    <property type="match status" value="1"/>
</dbReference>
<comment type="pathway">
    <text evidence="6">Alkaloid degradation; nicotine degradation.</text>
</comment>
<protein>
    <submittedName>
        <fullName evidence="8">Carbon-monoxide dehydrogenase small subunit</fullName>
    </submittedName>
</protein>
<accession>A0A4R6SL27</accession>
<dbReference type="PANTHER" id="PTHR44379:SF5">
    <property type="entry name" value="OXIDOREDUCTASE WITH IRON-SULFUR SUBUNIT"/>
    <property type="match status" value="1"/>
</dbReference>
<dbReference type="Pfam" id="PF01799">
    <property type="entry name" value="Fer2_2"/>
    <property type="match status" value="1"/>
</dbReference>
<reference evidence="8 9" key="1">
    <citation type="submission" date="2019-03" db="EMBL/GenBank/DDBJ databases">
        <title>Subsurface microbial communities from deep shales in Ohio and West Virginia, USA.</title>
        <authorList>
            <person name="Wrighton K."/>
        </authorList>
    </citation>
    <scope>NUCLEOTIDE SEQUENCE [LARGE SCALE GENOMIC DNA]</scope>
    <source>
        <strain evidence="8 9">MSL 7</strain>
    </source>
</reference>
<dbReference type="GO" id="GO:0016491">
    <property type="term" value="F:oxidoreductase activity"/>
    <property type="evidence" value="ECO:0007669"/>
    <property type="project" value="UniProtKB-KW"/>
</dbReference>
<dbReference type="PANTHER" id="PTHR44379">
    <property type="entry name" value="OXIDOREDUCTASE WITH IRON-SULFUR SUBUNIT"/>
    <property type="match status" value="1"/>
</dbReference>
<proteinExistence type="predicted"/>
<comment type="caution">
    <text evidence="8">The sequence shown here is derived from an EMBL/GenBank/DDBJ whole genome shotgun (WGS) entry which is preliminary data.</text>
</comment>
<dbReference type="SUPFAM" id="SSF47741">
    <property type="entry name" value="CO dehydrogenase ISP C-domain like"/>
    <property type="match status" value="1"/>
</dbReference>
<gene>
    <name evidence="8" type="ORF">C7957_10363</name>
</gene>